<dbReference type="RefSeq" id="WP_174192648.1">
    <property type="nucleotide sequence ID" value="NZ_CP046051.1"/>
</dbReference>
<evidence type="ECO:0000313" key="1">
    <source>
        <dbReference type="EMBL" id="QKN23152.1"/>
    </source>
</evidence>
<dbReference type="KEGG" id="clf:GJQ69_00795"/>
<name>A0A859DQU0_9FIRM</name>
<accession>A0A859DQU0</accession>
<dbReference type="AlphaFoldDB" id="A0A859DQU0"/>
<dbReference type="Proteomes" id="UP000501316">
    <property type="component" value="Chromosome"/>
</dbReference>
<proteinExistence type="predicted"/>
<sequence>MFNFRKILAITFDRISGEATAAYYNIIGAQLDSDSGTYDETPDGANMFEIDLEPVDDELDKPISGLTIVVGNSGDWAHVQRGLDPKAEHEVEPGHFELDMVDAYIAKNLLIVPMTAAEEGKQA</sequence>
<organism evidence="1 2">
    <name type="scientific">Caproicibacterium lactatifermentans</name>
    <dbReference type="NCBI Taxonomy" id="2666138"/>
    <lineage>
        <taxon>Bacteria</taxon>
        <taxon>Bacillati</taxon>
        <taxon>Bacillota</taxon>
        <taxon>Clostridia</taxon>
        <taxon>Eubacteriales</taxon>
        <taxon>Oscillospiraceae</taxon>
        <taxon>Caproicibacterium</taxon>
    </lineage>
</organism>
<gene>
    <name evidence="1" type="ORF">GJQ69_00795</name>
</gene>
<evidence type="ECO:0000313" key="2">
    <source>
        <dbReference type="Proteomes" id="UP000501316"/>
    </source>
</evidence>
<protein>
    <submittedName>
        <fullName evidence="1">Uncharacterized protein</fullName>
    </submittedName>
</protein>
<reference evidence="1 2" key="1">
    <citation type="submission" date="2019-11" db="EMBL/GenBank/DDBJ databases">
        <authorList>
            <person name="Ren C."/>
            <person name="Wang H."/>
            <person name="Xu Y."/>
        </authorList>
    </citation>
    <scope>NUCLEOTIDE SEQUENCE [LARGE SCALE GENOMIC DNA]</scope>
    <source>
        <strain evidence="1 2">LBM 19010</strain>
    </source>
</reference>
<dbReference type="EMBL" id="CP046051">
    <property type="protein sequence ID" value="QKN23152.1"/>
    <property type="molecule type" value="Genomic_DNA"/>
</dbReference>